<evidence type="ECO:0000256" key="1">
    <source>
        <dbReference type="ARBA" id="ARBA00005254"/>
    </source>
</evidence>
<dbReference type="PANTHER" id="PTHR11941">
    <property type="entry name" value="ENOYL-COA HYDRATASE-RELATED"/>
    <property type="match status" value="1"/>
</dbReference>
<reference evidence="3 4" key="1">
    <citation type="submission" date="2019-02" db="EMBL/GenBank/DDBJ databases">
        <title>Genome sequencing of the rare red list fungi Phlebia centrifuga.</title>
        <authorList>
            <person name="Buettner E."/>
            <person name="Kellner H."/>
        </authorList>
    </citation>
    <scope>NUCLEOTIDE SEQUENCE [LARGE SCALE GENOMIC DNA]</scope>
    <source>
        <strain evidence="3 4">DSM 108282</strain>
    </source>
</reference>
<dbReference type="AlphaFoldDB" id="A0A4S4KD23"/>
<protein>
    <recommendedName>
        <fullName evidence="5">Enoyl-CoA hydratase</fullName>
    </recommendedName>
</protein>
<dbReference type="PROSITE" id="PS00166">
    <property type="entry name" value="ENOYL_COA_HYDRATASE"/>
    <property type="match status" value="1"/>
</dbReference>
<gene>
    <name evidence="3" type="ORF">EW026_g5820</name>
</gene>
<dbReference type="GO" id="GO:0003824">
    <property type="term" value="F:catalytic activity"/>
    <property type="evidence" value="ECO:0007669"/>
    <property type="project" value="InterPro"/>
</dbReference>
<organism evidence="3 4">
    <name type="scientific">Hermanssonia centrifuga</name>
    <dbReference type="NCBI Taxonomy" id="98765"/>
    <lineage>
        <taxon>Eukaryota</taxon>
        <taxon>Fungi</taxon>
        <taxon>Dikarya</taxon>
        <taxon>Basidiomycota</taxon>
        <taxon>Agaricomycotina</taxon>
        <taxon>Agaricomycetes</taxon>
        <taxon>Polyporales</taxon>
        <taxon>Meruliaceae</taxon>
        <taxon>Hermanssonia</taxon>
    </lineage>
</organism>
<evidence type="ECO:0000313" key="4">
    <source>
        <dbReference type="Proteomes" id="UP000309038"/>
    </source>
</evidence>
<proteinExistence type="inferred from homology"/>
<comment type="similarity">
    <text evidence="1 2">Belongs to the enoyl-CoA hydratase/isomerase family.</text>
</comment>
<dbReference type="GO" id="GO:0006635">
    <property type="term" value="P:fatty acid beta-oxidation"/>
    <property type="evidence" value="ECO:0007669"/>
    <property type="project" value="TreeGrafter"/>
</dbReference>
<dbReference type="Gene3D" id="3.90.226.10">
    <property type="entry name" value="2-enoyl-CoA Hydratase, Chain A, domain 1"/>
    <property type="match status" value="1"/>
</dbReference>
<dbReference type="InterPro" id="IPR001753">
    <property type="entry name" value="Enoyl-CoA_hydra/iso"/>
</dbReference>
<evidence type="ECO:0008006" key="5">
    <source>
        <dbReference type="Google" id="ProtNLM"/>
    </source>
</evidence>
<dbReference type="EMBL" id="SGPJ01000278">
    <property type="protein sequence ID" value="THG95916.1"/>
    <property type="molecule type" value="Genomic_DNA"/>
</dbReference>
<dbReference type="GO" id="GO:0005739">
    <property type="term" value="C:mitochondrion"/>
    <property type="evidence" value="ECO:0007669"/>
    <property type="project" value="TreeGrafter"/>
</dbReference>
<dbReference type="CDD" id="cd06558">
    <property type="entry name" value="crotonase-like"/>
    <property type="match status" value="1"/>
</dbReference>
<dbReference type="Pfam" id="PF00378">
    <property type="entry name" value="ECH_1"/>
    <property type="match status" value="1"/>
</dbReference>
<dbReference type="Proteomes" id="UP000309038">
    <property type="component" value="Unassembled WGS sequence"/>
</dbReference>
<dbReference type="InterPro" id="IPR029045">
    <property type="entry name" value="ClpP/crotonase-like_dom_sf"/>
</dbReference>
<evidence type="ECO:0000313" key="3">
    <source>
        <dbReference type="EMBL" id="THG95916.1"/>
    </source>
</evidence>
<evidence type="ECO:0000256" key="2">
    <source>
        <dbReference type="RuleBase" id="RU003707"/>
    </source>
</evidence>
<keyword evidence="4" id="KW-1185">Reference proteome</keyword>
<dbReference type="SUPFAM" id="SSF52096">
    <property type="entry name" value="ClpP/crotonase"/>
    <property type="match status" value="1"/>
</dbReference>
<dbReference type="PANTHER" id="PTHR11941:SF158">
    <property type="entry name" value="ENOYL-COA HYDRATASE (AFU_ORTHOLOGUE AFUA_2G10650)"/>
    <property type="match status" value="1"/>
</dbReference>
<accession>A0A4S4KD23</accession>
<comment type="caution">
    <text evidence="3">The sequence shown here is derived from an EMBL/GenBank/DDBJ whole genome shotgun (WGS) entry which is preliminary data.</text>
</comment>
<dbReference type="InterPro" id="IPR018376">
    <property type="entry name" value="Enoyl-CoA_hyd/isom_CS"/>
</dbReference>
<sequence>MQSQVPSHSDEIKVSFPLEHVMLLTFNRPKSLNAMTPTMDSDIDTILKWFDNEPSLWVVVITGEGRAFCAGADLLAWNQRAHSDKTPESELKDVELHVNGFGSISRRSSSSKPMIAAVNGGAYGGGIEILLNCDIVIASEDATLALPEVKRGVVAIMGDLLVLLDIKCIFSSSQVGANS</sequence>
<name>A0A4S4KD23_9APHY</name>